<organism evidence="2">
    <name type="scientific">Amycolatopsis sp. SANK 60206</name>
    <dbReference type="NCBI Taxonomy" id="1642649"/>
    <lineage>
        <taxon>Bacteria</taxon>
        <taxon>Bacillati</taxon>
        <taxon>Actinomycetota</taxon>
        <taxon>Actinomycetes</taxon>
        <taxon>Pseudonocardiales</taxon>
        <taxon>Pseudonocardiaceae</taxon>
        <taxon>Amycolatopsis</taxon>
    </lineage>
</organism>
<evidence type="ECO:0000256" key="1">
    <source>
        <dbReference type="SAM" id="MobiDB-lite"/>
    </source>
</evidence>
<protein>
    <submittedName>
        <fullName evidence="2">Putative cellulase</fullName>
    </submittedName>
</protein>
<proteinExistence type="predicted"/>
<evidence type="ECO:0000313" key="2">
    <source>
        <dbReference type="EMBL" id="AKC92623.1"/>
    </source>
</evidence>
<feature type="region of interest" description="Disordered" evidence="1">
    <location>
        <begin position="208"/>
        <end position="233"/>
    </location>
</feature>
<dbReference type="AlphaFoldDB" id="A0A0E3Z7J6"/>
<feature type="region of interest" description="Disordered" evidence="1">
    <location>
        <begin position="133"/>
        <end position="159"/>
    </location>
</feature>
<reference evidence="2" key="1">
    <citation type="journal article" date="2015" name="J. Biol. Chem.">
        <title>The biosynthesis of capuramycin-type antibiotics: identification of the A-102395 biosynthetic gene cluster, mechanism of self-resistance, and formation of uridine-5'-carboxamide.</title>
        <authorList>
            <person name="Cai W."/>
            <person name="Goswami A."/>
            <person name="Yang Z."/>
            <person name="Liu X."/>
            <person name="Green K.D."/>
            <person name="Barnard-Britson S."/>
            <person name="Baba S."/>
            <person name="Funabashi M."/>
            <person name="Nonaka K."/>
            <person name="Sunkara M."/>
            <person name="Morris A.J."/>
            <person name="Spork A.P."/>
            <person name="Ducho C."/>
            <person name="Garneau-Tsodikova S."/>
            <person name="Thorson J.S."/>
            <person name="Van Lanen S.G."/>
        </authorList>
    </citation>
    <scope>NUCLEOTIDE SEQUENCE</scope>
    <source>
        <strain evidence="2">SANK 60206</strain>
    </source>
</reference>
<dbReference type="EMBL" id="KP995196">
    <property type="protein sequence ID" value="AKC92623.1"/>
    <property type="molecule type" value="Genomic_DNA"/>
</dbReference>
<sequence length="233" mass="24181">MRGAPPALFDGAAGIYVDPANFTASWLRTAPPGATANVVRSTLADNPAAVLIDSRAAQAETRTRAVVTSASAADRILVLLADADQPAPVLPGTRSGSAAWRTDSATPGGWWSFAPGSVALPPPRWLPEHNCSRTPSTLLPGPRTRQSWSTSPTRPSGPPLQDLAAAADGVALNVGRYAPDNVATANAQAIRNAMTAKTGRTDYLTVIDSSRPESRTASAAPHQRARPSSSCLN</sequence>
<feature type="compositionally biased region" description="Polar residues" evidence="1">
    <location>
        <begin position="144"/>
        <end position="154"/>
    </location>
</feature>
<name>A0A0E3Z7J6_9PSEU</name>
<accession>A0A0E3Z7J6</accession>